<keyword evidence="1" id="KW-0175">Coiled coil</keyword>
<sequence length="178" mass="20130">MDAIPVEQMSIAMLIRLVQMMLHIIQDQNTTIEALRRQVQNLVTQVYQMRSELAQLRAGIVPGLDAGSEAVEEGPQNPDAILRSLEVTYQLPYIDIPTIRKTAQALDAKKVHELDLRGFHLKASGRRTHQNVPLWATRIPLGYTQQDDALQNNFSEHRKAVSRKFLAASLGRRVLRSV</sequence>
<protein>
    <submittedName>
        <fullName evidence="2">Uncharacterized protein</fullName>
    </submittedName>
</protein>
<evidence type="ECO:0000313" key="3">
    <source>
        <dbReference type="Proteomes" id="UP000694050"/>
    </source>
</evidence>
<dbReference type="EMBL" id="JAELUQ010000002">
    <property type="protein sequence ID" value="KAG7420405.1"/>
    <property type="molecule type" value="Genomic_DNA"/>
</dbReference>
<reference evidence="2" key="1">
    <citation type="submission" date="2021-04" db="EMBL/GenBank/DDBJ databases">
        <title>First draft genome resource for Brassicaceae pathogens Fusarium oxysporum f. sp. raphani and Fusarium oxysporum f. sp. rapae.</title>
        <authorList>
            <person name="Asai S."/>
        </authorList>
    </citation>
    <scope>NUCLEOTIDE SEQUENCE</scope>
    <source>
        <strain evidence="2">Tf1208</strain>
    </source>
</reference>
<evidence type="ECO:0000256" key="1">
    <source>
        <dbReference type="SAM" id="Coils"/>
    </source>
</evidence>
<organism evidence="2 3">
    <name type="scientific">Fusarium oxysporum f. sp. rapae</name>
    <dbReference type="NCBI Taxonomy" id="485398"/>
    <lineage>
        <taxon>Eukaryota</taxon>
        <taxon>Fungi</taxon>
        <taxon>Dikarya</taxon>
        <taxon>Ascomycota</taxon>
        <taxon>Pezizomycotina</taxon>
        <taxon>Sordariomycetes</taxon>
        <taxon>Hypocreomycetidae</taxon>
        <taxon>Hypocreales</taxon>
        <taxon>Nectriaceae</taxon>
        <taxon>Fusarium</taxon>
        <taxon>Fusarium oxysporum species complex</taxon>
    </lineage>
</organism>
<accession>A0A8J5PJG2</accession>
<dbReference type="Proteomes" id="UP000694050">
    <property type="component" value="Unassembled WGS sequence"/>
</dbReference>
<comment type="caution">
    <text evidence="2">The sequence shown here is derived from an EMBL/GenBank/DDBJ whole genome shotgun (WGS) entry which is preliminary data.</text>
</comment>
<feature type="coiled-coil region" evidence="1">
    <location>
        <begin position="25"/>
        <end position="52"/>
    </location>
</feature>
<dbReference type="AlphaFoldDB" id="A0A8J5PJG2"/>
<proteinExistence type="predicted"/>
<evidence type="ECO:0000313" key="2">
    <source>
        <dbReference type="EMBL" id="KAG7420405.1"/>
    </source>
</evidence>
<name>A0A8J5PJG2_FUSOX</name>
<gene>
    <name evidence="2" type="ORF">Forpe1208_v002229</name>
</gene>